<comment type="subcellular location">
    <subcellularLocation>
        <location evidence="1">Nucleus</location>
    </subcellularLocation>
</comment>
<comment type="caution">
    <text evidence="5">The sequence shown here is derived from an EMBL/GenBank/DDBJ whole genome shotgun (WGS) entry which is preliminary data.</text>
</comment>
<dbReference type="PANTHER" id="PTHR33172:SF91">
    <property type="entry name" value="PROTEIN OXIDATIVE STRESS 3 LIKE 5"/>
    <property type="match status" value="1"/>
</dbReference>
<sequence length="207" mass="22580">MTPIILVKMSVDVSAVGLALGLDIVSPSANGVVTEAAFSGVATKGEIRTEPEESSESSSIGVPDDSDDEEVEVESKPNGSLPSLASLEESLPIKRGLSSHLSGKSKSFGNLSELRTVKELVKIENPLNKRRRTMIAYNWSKKNRSSLFGCMGNPTSMPLLSLNEDEEEPVCHRNQEEEDEDEDEDGNENERRQHLKSSKSCFSLTPT</sequence>
<evidence type="ECO:0000313" key="6">
    <source>
        <dbReference type="Proteomes" id="UP000585474"/>
    </source>
</evidence>
<dbReference type="GO" id="GO:0006950">
    <property type="term" value="P:response to stress"/>
    <property type="evidence" value="ECO:0007669"/>
    <property type="project" value="UniProtKB-ARBA"/>
</dbReference>
<evidence type="ECO:0000313" key="5">
    <source>
        <dbReference type="EMBL" id="GFZ08238.1"/>
    </source>
</evidence>
<dbReference type="OrthoDB" id="696276at2759"/>
<feature type="compositionally biased region" description="Polar residues" evidence="3">
    <location>
        <begin position="198"/>
        <end position="207"/>
    </location>
</feature>
<dbReference type="GO" id="GO:0005634">
    <property type="term" value="C:nucleus"/>
    <property type="evidence" value="ECO:0007669"/>
    <property type="project" value="UniProtKB-SubCell"/>
</dbReference>
<keyword evidence="4" id="KW-0732">Signal</keyword>
<keyword evidence="6" id="KW-1185">Reference proteome</keyword>
<keyword evidence="2" id="KW-0539">Nucleus</keyword>
<feature type="compositionally biased region" description="Acidic residues" evidence="3">
    <location>
        <begin position="176"/>
        <end position="187"/>
    </location>
</feature>
<reference evidence="5 6" key="1">
    <citation type="submission" date="2019-07" db="EMBL/GenBank/DDBJ databases">
        <title>De Novo Assembly of kiwifruit Actinidia rufa.</title>
        <authorList>
            <person name="Sugita-Konishi S."/>
            <person name="Sato K."/>
            <person name="Mori E."/>
            <person name="Abe Y."/>
            <person name="Kisaki G."/>
            <person name="Hamano K."/>
            <person name="Suezawa K."/>
            <person name="Otani M."/>
            <person name="Fukuda T."/>
            <person name="Manabe T."/>
            <person name="Gomi K."/>
            <person name="Tabuchi M."/>
            <person name="Akimitsu K."/>
            <person name="Kataoka I."/>
        </authorList>
    </citation>
    <scope>NUCLEOTIDE SEQUENCE [LARGE SCALE GENOMIC DNA]</scope>
    <source>
        <strain evidence="6">cv. Fuchu</strain>
    </source>
</reference>
<feature type="region of interest" description="Disordered" evidence="3">
    <location>
        <begin position="154"/>
        <end position="207"/>
    </location>
</feature>
<organism evidence="5 6">
    <name type="scientific">Actinidia rufa</name>
    <dbReference type="NCBI Taxonomy" id="165716"/>
    <lineage>
        <taxon>Eukaryota</taxon>
        <taxon>Viridiplantae</taxon>
        <taxon>Streptophyta</taxon>
        <taxon>Embryophyta</taxon>
        <taxon>Tracheophyta</taxon>
        <taxon>Spermatophyta</taxon>
        <taxon>Magnoliopsida</taxon>
        <taxon>eudicotyledons</taxon>
        <taxon>Gunneridae</taxon>
        <taxon>Pentapetalae</taxon>
        <taxon>asterids</taxon>
        <taxon>Ericales</taxon>
        <taxon>Actinidiaceae</taxon>
        <taxon>Actinidia</taxon>
    </lineage>
</organism>
<dbReference type="EMBL" id="BJWL01000020">
    <property type="protein sequence ID" value="GFZ08238.1"/>
    <property type="molecule type" value="Genomic_DNA"/>
</dbReference>
<dbReference type="AlphaFoldDB" id="A0A7J0GC18"/>
<dbReference type="Proteomes" id="UP000585474">
    <property type="component" value="Unassembled WGS sequence"/>
</dbReference>
<accession>A0A7J0GC18</accession>
<dbReference type="PANTHER" id="PTHR33172">
    <property type="entry name" value="OS08G0516900 PROTEIN"/>
    <property type="match status" value="1"/>
</dbReference>
<evidence type="ECO:0000256" key="4">
    <source>
        <dbReference type="SAM" id="SignalP"/>
    </source>
</evidence>
<feature type="region of interest" description="Disordered" evidence="3">
    <location>
        <begin position="44"/>
        <end position="86"/>
    </location>
</feature>
<evidence type="ECO:0000256" key="2">
    <source>
        <dbReference type="ARBA" id="ARBA00023242"/>
    </source>
</evidence>
<dbReference type="InterPro" id="IPR051992">
    <property type="entry name" value="OxStress_Response_Reg"/>
</dbReference>
<proteinExistence type="predicted"/>
<feature type="signal peptide" evidence="4">
    <location>
        <begin position="1"/>
        <end position="21"/>
    </location>
</feature>
<feature type="chain" id="PRO_5029735730" evidence="4">
    <location>
        <begin position="22"/>
        <end position="207"/>
    </location>
</feature>
<name>A0A7J0GC18_9ERIC</name>
<protein>
    <submittedName>
        <fullName evidence="5">Uncharacterized protein</fullName>
    </submittedName>
</protein>
<gene>
    <name evidence="5" type="ORF">Acr_20g0000460</name>
</gene>
<evidence type="ECO:0000256" key="1">
    <source>
        <dbReference type="ARBA" id="ARBA00004123"/>
    </source>
</evidence>
<evidence type="ECO:0000256" key="3">
    <source>
        <dbReference type="SAM" id="MobiDB-lite"/>
    </source>
</evidence>